<accession>A1RDL0</accession>
<sequence>MSSPIAPITRDRVSRLVYDDLKTRIIAGEFVVNQRLPSEGTLARNFGVSRSSVRSALQRLQVLGLVDIRIGEGSFVRERTFSNLMSEVSALVAEDSMIPYVRELRGTIENAATRLALSRASDQELADFIKTALELIETARRGDEAEYIEADYLFHLALCSLSHNPLFELVYASIRDLFRLDIARNLEGSKALYPDSFVAGAERHLALAQALASRDSERARRLTEDIVNLRVNEEQPSG</sequence>
<dbReference type="PANTHER" id="PTHR43537:SF5">
    <property type="entry name" value="UXU OPERON TRANSCRIPTIONAL REGULATOR"/>
    <property type="match status" value="1"/>
</dbReference>
<dbReference type="OrthoDB" id="3210131at2"/>
<dbReference type="GO" id="GO:0003677">
    <property type="term" value="F:DNA binding"/>
    <property type="evidence" value="ECO:0007669"/>
    <property type="project" value="UniProtKB-KW"/>
</dbReference>
<geneLocation type="plasmid" evidence="5 6">
    <name>pTC2</name>
</geneLocation>
<dbReference type="Proteomes" id="UP000000637">
    <property type="component" value="Plasmid pTC2"/>
</dbReference>
<dbReference type="SUPFAM" id="SSF46785">
    <property type="entry name" value="Winged helix' DNA-binding domain"/>
    <property type="match status" value="1"/>
</dbReference>
<dbReference type="eggNOG" id="COG2186">
    <property type="taxonomic scope" value="Bacteria"/>
</dbReference>
<evidence type="ECO:0000256" key="1">
    <source>
        <dbReference type="ARBA" id="ARBA00023015"/>
    </source>
</evidence>
<protein>
    <submittedName>
        <fullName evidence="5">Transcriptional regulator, GntR family</fullName>
    </submittedName>
</protein>
<evidence type="ECO:0000313" key="5">
    <source>
        <dbReference type="EMBL" id="ABM10704.1"/>
    </source>
</evidence>
<dbReference type="Pfam" id="PF00392">
    <property type="entry name" value="GntR"/>
    <property type="match status" value="1"/>
</dbReference>
<gene>
    <name evidence="5" type="ordered locus">AAur_pTC20168</name>
</gene>
<keyword evidence="2" id="KW-0238">DNA-binding</keyword>
<keyword evidence="6" id="KW-1185">Reference proteome</keyword>
<organism evidence="5 6">
    <name type="scientific">Paenarthrobacter aurescens (strain TC1)</name>
    <dbReference type="NCBI Taxonomy" id="290340"/>
    <lineage>
        <taxon>Bacteria</taxon>
        <taxon>Bacillati</taxon>
        <taxon>Actinomycetota</taxon>
        <taxon>Actinomycetes</taxon>
        <taxon>Micrococcales</taxon>
        <taxon>Micrococcaceae</taxon>
        <taxon>Paenarthrobacter</taxon>
    </lineage>
</organism>
<keyword evidence="3" id="KW-0804">Transcription</keyword>
<dbReference type="SMART" id="SM00895">
    <property type="entry name" value="FCD"/>
    <property type="match status" value="1"/>
</dbReference>
<dbReference type="Gene3D" id="1.10.10.10">
    <property type="entry name" value="Winged helix-like DNA-binding domain superfamily/Winged helix DNA-binding domain"/>
    <property type="match status" value="1"/>
</dbReference>
<evidence type="ECO:0000259" key="4">
    <source>
        <dbReference type="PROSITE" id="PS50949"/>
    </source>
</evidence>
<evidence type="ECO:0000256" key="2">
    <source>
        <dbReference type="ARBA" id="ARBA00023125"/>
    </source>
</evidence>
<dbReference type="InterPro" id="IPR011711">
    <property type="entry name" value="GntR_C"/>
</dbReference>
<name>A1RDL0_PAEAT</name>
<dbReference type="EMBL" id="CP000476">
    <property type="protein sequence ID" value="ABM10704.1"/>
    <property type="molecule type" value="Genomic_DNA"/>
</dbReference>
<dbReference type="SMART" id="SM00345">
    <property type="entry name" value="HTH_GNTR"/>
    <property type="match status" value="1"/>
</dbReference>
<keyword evidence="1" id="KW-0805">Transcription regulation</keyword>
<keyword evidence="5" id="KW-0614">Plasmid</keyword>
<dbReference type="PRINTS" id="PR00035">
    <property type="entry name" value="HTHGNTR"/>
</dbReference>
<dbReference type="GO" id="GO:0003700">
    <property type="term" value="F:DNA-binding transcription factor activity"/>
    <property type="evidence" value="ECO:0007669"/>
    <property type="project" value="InterPro"/>
</dbReference>
<dbReference type="PROSITE" id="PS50949">
    <property type="entry name" value="HTH_GNTR"/>
    <property type="match status" value="1"/>
</dbReference>
<feature type="domain" description="HTH gntR-type" evidence="4">
    <location>
        <begin position="11"/>
        <end position="79"/>
    </location>
</feature>
<reference evidence="5 6" key="1">
    <citation type="journal article" date="2006" name="PLoS Genet.">
        <title>Secrets of soil survival revealed by the genome sequence of Arthrobacter aurescens TC1.</title>
        <authorList>
            <person name="Mongodin E.F."/>
            <person name="Shapir N."/>
            <person name="Daugherty S.C."/>
            <person name="DeBoy R.T."/>
            <person name="Emerson J.B."/>
            <person name="Shvartzbeyn A."/>
            <person name="Radune D."/>
            <person name="Vamathevan J."/>
            <person name="Riggs F."/>
            <person name="Grinberg V."/>
            <person name="Khouri H."/>
            <person name="Wackett L.P."/>
            <person name="Nelson K.E."/>
            <person name="Sadowsky M.J."/>
        </authorList>
    </citation>
    <scope>NUCLEOTIDE SEQUENCE [LARGE SCALE GENOMIC DNA]</scope>
    <source>
        <strain evidence="5 6">TC1</strain>
    </source>
</reference>
<dbReference type="InterPro" id="IPR000524">
    <property type="entry name" value="Tscrpt_reg_HTH_GntR"/>
</dbReference>
<dbReference type="HOGENOM" id="CLU_017584_9_3_11"/>
<proteinExistence type="predicted"/>
<dbReference type="InterPro" id="IPR008920">
    <property type="entry name" value="TF_FadR/GntR_C"/>
</dbReference>
<dbReference type="InterPro" id="IPR036390">
    <property type="entry name" value="WH_DNA-bd_sf"/>
</dbReference>
<dbReference type="SUPFAM" id="SSF48008">
    <property type="entry name" value="GntR ligand-binding domain-like"/>
    <property type="match status" value="1"/>
</dbReference>
<dbReference type="Gene3D" id="1.20.120.530">
    <property type="entry name" value="GntR ligand-binding domain-like"/>
    <property type="match status" value="1"/>
</dbReference>
<dbReference type="AlphaFoldDB" id="A1RDL0"/>
<dbReference type="InterPro" id="IPR036388">
    <property type="entry name" value="WH-like_DNA-bd_sf"/>
</dbReference>
<dbReference type="Pfam" id="PF07729">
    <property type="entry name" value="FCD"/>
    <property type="match status" value="1"/>
</dbReference>
<dbReference type="RefSeq" id="WP_011777229.1">
    <property type="nucleotide sequence ID" value="NC_008713.1"/>
</dbReference>
<evidence type="ECO:0000313" key="6">
    <source>
        <dbReference type="Proteomes" id="UP000000637"/>
    </source>
</evidence>
<evidence type="ECO:0000256" key="3">
    <source>
        <dbReference type="ARBA" id="ARBA00023163"/>
    </source>
</evidence>
<dbReference type="PANTHER" id="PTHR43537">
    <property type="entry name" value="TRANSCRIPTIONAL REGULATOR, GNTR FAMILY"/>
    <property type="match status" value="1"/>
</dbReference>
<dbReference type="KEGG" id="aau:AAur_pTC20168"/>
<dbReference type="CDD" id="cd07377">
    <property type="entry name" value="WHTH_GntR"/>
    <property type="match status" value="1"/>
</dbReference>